<dbReference type="Proteomes" id="UP000287168">
    <property type="component" value="Unassembled WGS sequence"/>
</dbReference>
<dbReference type="OrthoDB" id="7862954at2"/>
<dbReference type="AlphaFoldDB" id="A0A3S3UBF2"/>
<dbReference type="InterPro" id="IPR019301">
    <property type="entry name" value="Flagellar_prot_FlgJ_N"/>
</dbReference>
<dbReference type="Pfam" id="PF10135">
    <property type="entry name" value="Rod-binding"/>
    <property type="match status" value="1"/>
</dbReference>
<name>A0A3S3UBF2_9RHOB</name>
<feature type="region of interest" description="Disordered" evidence="1">
    <location>
        <begin position="1"/>
        <end position="22"/>
    </location>
</feature>
<evidence type="ECO:0000313" key="4">
    <source>
        <dbReference type="Proteomes" id="UP000287168"/>
    </source>
</evidence>
<evidence type="ECO:0000259" key="2">
    <source>
        <dbReference type="Pfam" id="PF10135"/>
    </source>
</evidence>
<dbReference type="RefSeq" id="WP_128487335.1">
    <property type="nucleotide sequence ID" value="NZ_JBHLXB010000088.1"/>
</dbReference>
<evidence type="ECO:0000256" key="1">
    <source>
        <dbReference type="SAM" id="MobiDB-lite"/>
    </source>
</evidence>
<sequence>MRLTPPAAVTPDFTTAAPKRDETAAETARRFEAAMLTPMVSEMLRTAGETAMGGKAGDQWRSFFAAAMAEEIAATGQTGIAQSVERAIAAYGK</sequence>
<comment type="caution">
    <text evidence="3">The sequence shown here is derived from an EMBL/GenBank/DDBJ whole genome shotgun (WGS) entry which is preliminary data.</text>
</comment>
<organism evidence="3 4">
    <name type="scientific">Falsigemmobacter intermedius</name>
    <dbReference type="NCBI Taxonomy" id="1553448"/>
    <lineage>
        <taxon>Bacteria</taxon>
        <taxon>Pseudomonadati</taxon>
        <taxon>Pseudomonadota</taxon>
        <taxon>Alphaproteobacteria</taxon>
        <taxon>Rhodobacterales</taxon>
        <taxon>Paracoccaceae</taxon>
        <taxon>Falsigemmobacter</taxon>
    </lineage>
</organism>
<protein>
    <recommendedName>
        <fullName evidence="2">Flagellar protein FlgJ N-terminal domain-containing protein</fullName>
    </recommendedName>
</protein>
<keyword evidence="4" id="KW-1185">Reference proteome</keyword>
<proteinExistence type="predicted"/>
<feature type="domain" description="Flagellar protein FlgJ N-terminal" evidence="2">
    <location>
        <begin position="42"/>
        <end position="86"/>
    </location>
</feature>
<dbReference type="EMBL" id="SBLC01000006">
    <property type="protein sequence ID" value="RWY43072.1"/>
    <property type="molecule type" value="Genomic_DNA"/>
</dbReference>
<accession>A0A3S3UBF2</accession>
<reference evidence="3 4" key="1">
    <citation type="journal article" date="2015" name="Int. J. Syst. Evol. Microbiol.">
        <title>Gemmobacter intermedius sp. nov., isolated from a white stork (Ciconia ciconia).</title>
        <authorList>
            <person name="Kampfer P."/>
            <person name="Jerzak L."/>
            <person name="Wilharm G."/>
            <person name="Golke J."/>
            <person name="Busse H.J."/>
            <person name="Glaeser S.P."/>
        </authorList>
    </citation>
    <scope>NUCLEOTIDE SEQUENCE [LARGE SCALE GENOMIC DNA]</scope>
    <source>
        <strain evidence="3 4">119/4</strain>
    </source>
</reference>
<gene>
    <name evidence="3" type="ORF">EP867_06220</name>
</gene>
<evidence type="ECO:0000313" key="3">
    <source>
        <dbReference type="EMBL" id="RWY43072.1"/>
    </source>
</evidence>